<protein>
    <submittedName>
        <fullName evidence="2">Uncharacterized protein</fullName>
    </submittedName>
</protein>
<dbReference type="EMBL" id="MH834619">
    <property type="protein sequence ID" value="AYN58525.1"/>
    <property type="molecule type" value="Genomic_DNA"/>
</dbReference>
<evidence type="ECO:0000256" key="1">
    <source>
        <dbReference type="SAM" id="MobiDB-lite"/>
    </source>
</evidence>
<sequence>MPMHPAARDFARDVLLLSASIDRASAIQWEAAPIPRPHDDTTERAKGGHGDPTPSIALDDRRLAVRAQHDAALEALAVASAAARAACRQLDAAIAAWEGDTPDAA</sequence>
<gene>
    <name evidence="2" type="primary">44</name>
    <name evidence="2" type="ORF">PBI_MAUREEN_44</name>
</gene>
<name>A0A3G2KHR9_9CAUD</name>
<dbReference type="InterPro" id="IPR055593">
    <property type="entry name" value="DUF7169"/>
</dbReference>
<organism evidence="2 3">
    <name type="scientific">Arthrobacter phage Maureen</name>
    <dbReference type="NCBI Taxonomy" id="2419961"/>
    <lineage>
        <taxon>Viruses</taxon>
        <taxon>Duplodnaviria</taxon>
        <taxon>Heunggongvirae</taxon>
        <taxon>Uroviricota</taxon>
        <taxon>Caudoviricetes</taxon>
        <taxon>Casidaviridae</taxon>
        <taxon>Liebevirus</taxon>
        <taxon>Liebevirus liebe</taxon>
        <taxon>Arthrobacter virus Liebe</taxon>
    </lineage>
</organism>
<dbReference type="Proteomes" id="UP000273822">
    <property type="component" value="Segment"/>
</dbReference>
<feature type="region of interest" description="Disordered" evidence="1">
    <location>
        <begin position="28"/>
        <end position="57"/>
    </location>
</feature>
<evidence type="ECO:0000313" key="2">
    <source>
        <dbReference type="EMBL" id="AYN58525.1"/>
    </source>
</evidence>
<accession>A0A3G2KHR9</accession>
<dbReference type="Pfam" id="PF23773">
    <property type="entry name" value="DUF7169"/>
    <property type="match status" value="1"/>
</dbReference>
<feature type="compositionally biased region" description="Basic and acidic residues" evidence="1">
    <location>
        <begin position="36"/>
        <end position="49"/>
    </location>
</feature>
<proteinExistence type="predicted"/>
<evidence type="ECO:0000313" key="3">
    <source>
        <dbReference type="Proteomes" id="UP000273822"/>
    </source>
</evidence>
<reference evidence="3" key="1">
    <citation type="submission" date="2018-09" db="EMBL/GenBank/DDBJ databases">
        <authorList>
            <person name="Rimple P.A."/>
            <person name="Stoner T.H."/>
            <person name="Garlena R.A."/>
            <person name="Russell D.A."/>
            <person name="Pope W.H."/>
            <person name="Jacobs-Sera D."/>
            <person name="Hatfull G.F."/>
        </authorList>
    </citation>
    <scope>NUCLEOTIDE SEQUENCE [LARGE SCALE GENOMIC DNA]</scope>
</reference>